<keyword evidence="2" id="KW-0472">Membrane</keyword>
<reference evidence="4" key="1">
    <citation type="submission" date="2016-10" db="EMBL/GenBank/DDBJ databases">
        <authorList>
            <person name="Varghese N."/>
            <person name="Submissions S."/>
        </authorList>
    </citation>
    <scope>NUCLEOTIDE SEQUENCE [LARGE SCALE GENOMIC DNA]</scope>
    <source>
        <strain evidence="4">DSM 44209</strain>
    </source>
</reference>
<keyword evidence="2" id="KW-0812">Transmembrane</keyword>
<protein>
    <submittedName>
        <fullName evidence="3">Capsular polysaccharide biosynthesis protein</fullName>
    </submittedName>
</protein>
<keyword evidence="4" id="KW-1185">Reference proteome</keyword>
<evidence type="ECO:0000256" key="1">
    <source>
        <dbReference type="SAM" id="MobiDB-lite"/>
    </source>
</evidence>
<dbReference type="EMBL" id="FOIE01000005">
    <property type="protein sequence ID" value="SET54714.1"/>
    <property type="molecule type" value="Genomic_DNA"/>
</dbReference>
<evidence type="ECO:0000256" key="2">
    <source>
        <dbReference type="SAM" id="Phobius"/>
    </source>
</evidence>
<feature type="region of interest" description="Disordered" evidence="1">
    <location>
        <begin position="191"/>
        <end position="237"/>
    </location>
</feature>
<accession>A0A1I0F9D6</accession>
<organism evidence="3 4">
    <name type="scientific">Geodermatophilus poikilotrophus</name>
    <dbReference type="NCBI Taxonomy" id="1333667"/>
    <lineage>
        <taxon>Bacteria</taxon>
        <taxon>Bacillati</taxon>
        <taxon>Actinomycetota</taxon>
        <taxon>Actinomycetes</taxon>
        <taxon>Geodermatophilales</taxon>
        <taxon>Geodermatophilaceae</taxon>
        <taxon>Geodermatophilus</taxon>
    </lineage>
</organism>
<feature type="transmembrane region" description="Helical" evidence="2">
    <location>
        <begin position="156"/>
        <end position="177"/>
    </location>
</feature>
<keyword evidence="2" id="KW-1133">Transmembrane helix</keyword>
<feature type="transmembrane region" description="Helical" evidence="2">
    <location>
        <begin position="14"/>
        <end position="36"/>
    </location>
</feature>
<sequence>MVVRPARRRRSRTALLSGVLVGLLVLVGGGVFWQLWPAEQRATSTLVVLPDASGVEVASYYDTLSSGQIATTFAQIVGLRAGEGAPSGVAVDVDVVPETSLIKVTATAGDAATAEAEADAALERARPYFDQLSAPYDLTTVQSAVGTAEPTGLTPALLAGVVAGLAVIAGLAAYVAVRGLQQARAGTAVPQRETEVVNGPTPVQQPTTVPVRTDGGTADGPAEARLPVGPLSSRPAR</sequence>
<evidence type="ECO:0000313" key="3">
    <source>
        <dbReference type="EMBL" id="SET54714.1"/>
    </source>
</evidence>
<dbReference type="AlphaFoldDB" id="A0A1I0F9D6"/>
<name>A0A1I0F9D6_9ACTN</name>
<gene>
    <name evidence="3" type="ORF">SAMN04488546_2838</name>
</gene>
<evidence type="ECO:0000313" key="4">
    <source>
        <dbReference type="Proteomes" id="UP000198507"/>
    </source>
</evidence>
<feature type="compositionally biased region" description="Low complexity" evidence="1">
    <location>
        <begin position="200"/>
        <end position="211"/>
    </location>
</feature>
<dbReference type="Proteomes" id="UP000198507">
    <property type="component" value="Unassembled WGS sequence"/>
</dbReference>
<proteinExistence type="predicted"/>